<dbReference type="SUPFAM" id="SSF89550">
    <property type="entry name" value="PHP domain-like"/>
    <property type="match status" value="1"/>
</dbReference>
<dbReference type="Proteomes" id="UP000014601">
    <property type="component" value="Unassembled WGS sequence"/>
</dbReference>
<sequence length="332" mass="36388">MRLLLLPINTPQSANAFRYCLDLKPLHATVYDNYMTVIGSSANNDFSLDSKSQDLGWDLHCHTLYSDGTKSPKELVDEAKNLGLSGVAISDHDTTAGWHDFEEAAKNADFPVIFGSEITAVEGNISVHVLAYNYNPNDECINEMFATTRKRRLERTRKMVDLMSHDFPITWQDVLAQAGQGALTTIGRPHIADALVAAGVFETRSQAFAGPVAPHGPYYIPTPSPSVDEVIKVIKHAGGVSVIAHPADYSRNLVILSDSQIEHYASVGLNGLEVYHRGNSLTQRQRLLELAKDLNLLVTGGSDWHGSGKPNKIGEETTSCNVVSKILNYQMN</sequence>
<dbReference type="InterPro" id="IPR016195">
    <property type="entry name" value="Pol/histidinol_Pase-like"/>
</dbReference>
<dbReference type="AlphaFoldDB" id="S4IAH3"/>
<dbReference type="Pfam" id="PF02811">
    <property type="entry name" value="PHP"/>
    <property type="match status" value="1"/>
</dbReference>
<dbReference type="GO" id="GO:0004534">
    <property type="term" value="F:5'-3' RNA exonuclease activity"/>
    <property type="evidence" value="ECO:0007669"/>
    <property type="project" value="TreeGrafter"/>
</dbReference>
<comment type="caution">
    <text evidence="2">The sequence shown here is derived from an EMBL/GenBank/DDBJ whole genome shotgun (WGS) entry which is preliminary data.</text>
</comment>
<evidence type="ECO:0000259" key="1">
    <source>
        <dbReference type="SMART" id="SM00481"/>
    </source>
</evidence>
<dbReference type="CDD" id="cd07438">
    <property type="entry name" value="PHP_HisPPase_AMP"/>
    <property type="match status" value="1"/>
</dbReference>
<dbReference type="Gene3D" id="3.20.20.140">
    <property type="entry name" value="Metal-dependent hydrolases"/>
    <property type="match status" value="1"/>
</dbReference>
<dbReference type="GO" id="GO:0035312">
    <property type="term" value="F:5'-3' DNA exonuclease activity"/>
    <property type="evidence" value="ECO:0007669"/>
    <property type="project" value="TreeGrafter"/>
</dbReference>
<proteinExistence type="predicted"/>
<evidence type="ECO:0000313" key="2">
    <source>
        <dbReference type="EMBL" id="EPI51674.1"/>
    </source>
</evidence>
<gene>
    <name evidence="2" type="ORF">HMPREF1576_00254</name>
</gene>
<dbReference type="InterPro" id="IPR003141">
    <property type="entry name" value="Pol/His_phosphatase_N"/>
</dbReference>
<accession>S4IAH3</accession>
<name>S4IAH3_9BIFI</name>
<dbReference type="InterPro" id="IPR052018">
    <property type="entry name" value="PHP_domain"/>
</dbReference>
<dbReference type="HOGENOM" id="CLU_067347_1_0_11"/>
<dbReference type="SMART" id="SM00481">
    <property type="entry name" value="POLIIIAc"/>
    <property type="match status" value="1"/>
</dbReference>
<dbReference type="EMBL" id="ATJO01000014">
    <property type="protein sequence ID" value="EPI51674.1"/>
    <property type="molecule type" value="Genomic_DNA"/>
</dbReference>
<dbReference type="PANTHER" id="PTHR42924:SF3">
    <property type="entry name" value="POLYMERASE_HISTIDINOL PHOSPHATASE N-TERMINAL DOMAIN-CONTAINING PROTEIN"/>
    <property type="match status" value="1"/>
</dbReference>
<feature type="domain" description="Polymerase/histidinol phosphatase N-terminal" evidence="1">
    <location>
        <begin position="57"/>
        <end position="122"/>
    </location>
</feature>
<reference evidence="2 3" key="1">
    <citation type="submission" date="2013-06" db="EMBL/GenBank/DDBJ databases">
        <authorList>
            <person name="Weinstock G."/>
            <person name="Sodergren E."/>
            <person name="Lobos E.A."/>
            <person name="Fulton L."/>
            <person name="Fulton R."/>
            <person name="Courtney L."/>
            <person name="Fronick C."/>
            <person name="O'Laughlin M."/>
            <person name="Godfrey J."/>
            <person name="Wilson R.M."/>
            <person name="Miner T."/>
            <person name="Farmer C."/>
            <person name="Delehaunty K."/>
            <person name="Cordes M."/>
            <person name="Minx P."/>
            <person name="Tomlinson C."/>
            <person name="Chen J."/>
            <person name="Wollam A."/>
            <person name="Pepin K.H."/>
            <person name="Bhonagiri V."/>
            <person name="Zhang X."/>
            <person name="Warren W."/>
            <person name="Mitreva M."/>
            <person name="Mardis E.R."/>
            <person name="Wilson R.K."/>
        </authorList>
    </citation>
    <scope>NUCLEOTIDE SEQUENCE [LARGE SCALE GENOMIC DNA]</scope>
    <source>
        <strain evidence="2 3">JCP7719</strain>
    </source>
</reference>
<evidence type="ECO:0000313" key="3">
    <source>
        <dbReference type="Proteomes" id="UP000014601"/>
    </source>
</evidence>
<organism evidence="2 3">
    <name type="scientific">Gardnerella pickettii JCP7719</name>
    <dbReference type="NCBI Taxonomy" id="1261061"/>
    <lineage>
        <taxon>Bacteria</taxon>
        <taxon>Bacillati</taxon>
        <taxon>Actinomycetota</taxon>
        <taxon>Actinomycetes</taxon>
        <taxon>Bifidobacteriales</taxon>
        <taxon>Bifidobacteriaceae</taxon>
        <taxon>Gardnerella</taxon>
        <taxon>Gardnerella pickettii</taxon>
    </lineage>
</organism>
<dbReference type="InterPro" id="IPR004013">
    <property type="entry name" value="PHP_dom"/>
</dbReference>
<protein>
    <recommendedName>
        <fullName evidence="1">Polymerase/histidinol phosphatase N-terminal domain-containing protein</fullName>
    </recommendedName>
</protein>
<dbReference type="Gene3D" id="1.10.150.650">
    <property type="match status" value="1"/>
</dbReference>
<dbReference type="PATRIC" id="fig|1261061.4.peg.225"/>
<dbReference type="PANTHER" id="PTHR42924">
    <property type="entry name" value="EXONUCLEASE"/>
    <property type="match status" value="1"/>
</dbReference>